<comment type="caution">
    <text evidence="9">The sequence shown here is derived from an EMBL/GenBank/DDBJ whole genome shotgun (WGS) entry which is preliminary data.</text>
</comment>
<evidence type="ECO:0000256" key="2">
    <source>
        <dbReference type="ARBA" id="ARBA00022692"/>
    </source>
</evidence>
<dbReference type="PROSITE" id="PS51212">
    <property type="entry name" value="WSC"/>
    <property type="match status" value="2"/>
</dbReference>
<gene>
    <name evidence="9" type="ORF">PC9H_004695</name>
</gene>
<feature type="domain" description="WSC" evidence="8">
    <location>
        <begin position="137"/>
        <end position="229"/>
    </location>
</feature>
<feature type="chain" id="PRO_5034817806" description="WSC domain-containing protein" evidence="7">
    <location>
        <begin position="16"/>
        <end position="404"/>
    </location>
</feature>
<reference evidence="9" key="1">
    <citation type="submission" date="2019-07" db="EMBL/GenBank/DDBJ databases">
        <authorList>
            <person name="Palmer J.M."/>
        </authorList>
    </citation>
    <scope>NUCLEOTIDE SEQUENCE</scope>
    <source>
        <strain evidence="9">PC9</strain>
    </source>
</reference>
<evidence type="ECO:0000259" key="8">
    <source>
        <dbReference type="PROSITE" id="PS51212"/>
    </source>
</evidence>
<dbReference type="PANTHER" id="PTHR24269">
    <property type="entry name" value="KREMEN PROTEIN"/>
    <property type="match status" value="1"/>
</dbReference>
<evidence type="ECO:0000313" key="9">
    <source>
        <dbReference type="EMBL" id="KAF7432752.1"/>
    </source>
</evidence>
<sequence length="404" mass="42059">MGPLFLLSIAGAALAFPQAHSFLSRRQSVPAVLPGGWTSQGCYTDEPGARTLTGASYSSGDAMTVESCISFCSDASFPLAGVEFSRECCTPGAPAALSECNYACTGDSSQSCGGAGRLNLFASGSSAPSVPQTVAEDWEYQGCYTDSVSDRTLSHSHHVEGGMTIESCVAFCSANEFSFAGLEFGDECFCGNSIGSSTKKSDSECTMVCTGNSAEFCGGRDRLTLYSTSGAEEPPTEEPPTPTCISTNVARFNPLAVFKAPPPSGPLSRSIGMINVNTVPHVSYGLLSSAGTGGWLYYALQNGAIYPKAVVPFPAPVSFSLVPGYSPIFVSTQIPPPAYSGFCSMVNPSGGPPLLAANLRADLWSLCSNTTAGGRNDLVYSPQANHPHYNLLDCLGVNVYMVPA</sequence>
<keyword evidence="3 7" id="KW-0732">Signal</keyword>
<feature type="domain" description="WSC" evidence="8">
    <location>
        <begin position="36"/>
        <end position="124"/>
    </location>
</feature>
<evidence type="ECO:0000256" key="6">
    <source>
        <dbReference type="ARBA" id="ARBA00023180"/>
    </source>
</evidence>
<keyword evidence="2" id="KW-0812">Transmembrane</keyword>
<keyword evidence="5" id="KW-0472">Membrane</keyword>
<dbReference type="GO" id="GO:0005886">
    <property type="term" value="C:plasma membrane"/>
    <property type="evidence" value="ECO:0007669"/>
    <property type="project" value="TreeGrafter"/>
</dbReference>
<dbReference type="RefSeq" id="XP_036632779.1">
    <property type="nucleotide sequence ID" value="XM_036774277.1"/>
</dbReference>
<dbReference type="VEuPathDB" id="FungiDB:PC9H_004695"/>
<comment type="subcellular location">
    <subcellularLocation>
        <location evidence="1">Membrane</location>
        <topology evidence="1">Single-pass membrane protein</topology>
    </subcellularLocation>
</comment>
<dbReference type="Pfam" id="PF01822">
    <property type="entry name" value="WSC"/>
    <property type="match status" value="2"/>
</dbReference>
<dbReference type="AlphaFoldDB" id="A0A8H7A2E9"/>
<feature type="signal peptide" evidence="7">
    <location>
        <begin position="1"/>
        <end position="15"/>
    </location>
</feature>
<dbReference type="EMBL" id="JACETU010000003">
    <property type="protein sequence ID" value="KAF7432752.1"/>
    <property type="molecule type" value="Genomic_DNA"/>
</dbReference>
<dbReference type="SMART" id="SM00321">
    <property type="entry name" value="WSC"/>
    <property type="match status" value="2"/>
</dbReference>
<dbReference type="Proteomes" id="UP000623687">
    <property type="component" value="Unassembled WGS sequence"/>
</dbReference>
<evidence type="ECO:0000256" key="4">
    <source>
        <dbReference type="ARBA" id="ARBA00022989"/>
    </source>
</evidence>
<accession>A0A8H7A2E9</accession>
<evidence type="ECO:0000256" key="7">
    <source>
        <dbReference type="SAM" id="SignalP"/>
    </source>
</evidence>
<organism evidence="9 10">
    <name type="scientific">Pleurotus ostreatus</name>
    <name type="common">Oyster mushroom</name>
    <name type="synonym">White-rot fungus</name>
    <dbReference type="NCBI Taxonomy" id="5322"/>
    <lineage>
        <taxon>Eukaryota</taxon>
        <taxon>Fungi</taxon>
        <taxon>Dikarya</taxon>
        <taxon>Basidiomycota</taxon>
        <taxon>Agaricomycotina</taxon>
        <taxon>Agaricomycetes</taxon>
        <taxon>Agaricomycetidae</taxon>
        <taxon>Agaricales</taxon>
        <taxon>Pleurotineae</taxon>
        <taxon>Pleurotaceae</taxon>
        <taxon>Pleurotus</taxon>
    </lineage>
</organism>
<evidence type="ECO:0000313" key="10">
    <source>
        <dbReference type="Proteomes" id="UP000623687"/>
    </source>
</evidence>
<keyword evidence="4" id="KW-1133">Transmembrane helix</keyword>
<dbReference type="PANTHER" id="PTHR24269:SF16">
    <property type="entry name" value="PROTEIN SLG1"/>
    <property type="match status" value="1"/>
</dbReference>
<evidence type="ECO:0000256" key="3">
    <source>
        <dbReference type="ARBA" id="ARBA00022729"/>
    </source>
</evidence>
<dbReference type="OrthoDB" id="5985073at2759"/>
<dbReference type="InterPro" id="IPR051836">
    <property type="entry name" value="Kremen_rcpt"/>
</dbReference>
<proteinExistence type="predicted"/>
<keyword evidence="10" id="KW-1185">Reference proteome</keyword>
<evidence type="ECO:0000256" key="1">
    <source>
        <dbReference type="ARBA" id="ARBA00004167"/>
    </source>
</evidence>
<dbReference type="GeneID" id="59374513"/>
<protein>
    <recommendedName>
        <fullName evidence="8">WSC domain-containing protein</fullName>
    </recommendedName>
</protein>
<keyword evidence="6" id="KW-0325">Glycoprotein</keyword>
<dbReference type="InterPro" id="IPR002889">
    <property type="entry name" value="WSC_carb-bd"/>
</dbReference>
<name>A0A8H7A2E9_PLEOS</name>
<evidence type="ECO:0000256" key="5">
    <source>
        <dbReference type="ARBA" id="ARBA00023136"/>
    </source>
</evidence>